<evidence type="ECO:0000313" key="1">
    <source>
        <dbReference type="EMBL" id="ABW31805.1"/>
    </source>
</evidence>
<proteinExistence type="predicted"/>
<reference evidence="1 2" key="1">
    <citation type="journal article" date="2008" name="Proc. Natl. Acad. Sci. U.S.A.">
        <title>Niche adaptation and genome expansion in the chlorophyll d-producing cyanobacterium Acaryochloris marina.</title>
        <authorList>
            <person name="Swingley W.D."/>
            <person name="Chen M."/>
            <person name="Cheung P.C."/>
            <person name="Conrad A.L."/>
            <person name="Dejesa L.C."/>
            <person name="Hao J."/>
            <person name="Honchak B.M."/>
            <person name="Karbach L.E."/>
            <person name="Kurdoglu A."/>
            <person name="Lahiri S."/>
            <person name="Mastrian S.D."/>
            <person name="Miyashita H."/>
            <person name="Page L."/>
            <person name="Ramakrishna P."/>
            <person name="Satoh S."/>
            <person name="Sattley W.M."/>
            <person name="Shimada Y."/>
            <person name="Taylor H.L."/>
            <person name="Tomo T."/>
            <person name="Tsuchiya T."/>
            <person name="Wang Z.T."/>
            <person name="Raymond J."/>
            <person name="Mimuro M."/>
            <person name="Blankenship R.E."/>
            <person name="Touchman J.W."/>
        </authorList>
    </citation>
    <scope>NUCLEOTIDE SEQUENCE [LARGE SCALE GENOMIC DNA]</scope>
    <source>
        <strain evidence="2">MBIC 11017</strain>
        <plasmid evidence="2">Plasmid pREB2</plasmid>
    </source>
</reference>
<keyword evidence="1" id="KW-0614">Plasmid</keyword>
<organism evidence="1 2">
    <name type="scientific">Acaryochloris marina (strain MBIC 11017)</name>
    <dbReference type="NCBI Taxonomy" id="329726"/>
    <lineage>
        <taxon>Bacteria</taxon>
        <taxon>Bacillati</taxon>
        <taxon>Cyanobacteriota</taxon>
        <taxon>Cyanophyceae</taxon>
        <taxon>Acaryochloridales</taxon>
        <taxon>Acaryochloridaceae</taxon>
        <taxon>Acaryochloris</taxon>
    </lineage>
</organism>
<dbReference type="AlphaFoldDB" id="A8ZM36"/>
<protein>
    <submittedName>
        <fullName evidence="1">Uncharacterized protein</fullName>
    </submittedName>
</protein>
<keyword evidence="2" id="KW-1185">Reference proteome</keyword>
<evidence type="ECO:0000313" key="2">
    <source>
        <dbReference type="Proteomes" id="UP000000268"/>
    </source>
</evidence>
<sequence length="138" mass="15314">MNKDMPLDNLGQMSVNDLSECVEAGLNAGAYAIAQAGLALREIQRRGEYPTTFEAFVKDKFALTRARAYQLMYAADIIADLASVFESNKLPRSESAVRPMIGLTKQQRIEVWRRALKGKQRSPGYGTVKAIVEQMQAS</sequence>
<dbReference type="EMBL" id="CP000839">
    <property type="protein sequence ID" value="ABW31805.1"/>
    <property type="molecule type" value="Genomic_DNA"/>
</dbReference>
<dbReference type="HOGENOM" id="CLU_1850750_0_0_3"/>
<geneLocation type="plasmid" evidence="1 2">
    <name>pREB2</name>
</geneLocation>
<dbReference type="KEGG" id="amr:AM1_B0079"/>
<dbReference type="Proteomes" id="UP000000268">
    <property type="component" value="Plasmid pREB2"/>
</dbReference>
<name>A8ZM36_ACAM1</name>
<gene>
    <name evidence="1" type="ordered locus">AM1_B0079</name>
</gene>
<accession>A8ZM36</accession>